<dbReference type="Pfam" id="PF04545">
    <property type="entry name" value="Sigma70_r4"/>
    <property type="match status" value="1"/>
</dbReference>
<dbReference type="Proteomes" id="UP000824169">
    <property type="component" value="Unassembled WGS sequence"/>
</dbReference>
<dbReference type="PROSITE" id="PS00622">
    <property type="entry name" value="HTH_LUXR_1"/>
    <property type="match status" value="1"/>
</dbReference>
<dbReference type="PANTHER" id="PTHR43133">
    <property type="entry name" value="RNA POLYMERASE ECF-TYPE SIGMA FACTO"/>
    <property type="match status" value="1"/>
</dbReference>
<dbReference type="SUPFAM" id="SSF88946">
    <property type="entry name" value="Sigma2 domain of RNA polymerase sigma factors"/>
    <property type="match status" value="1"/>
</dbReference>
<dbReference type="InterPro" id="IPR000792">
    <property type="entry name" value="Tscrpt_reg_LuxR_C"/>
</dbReference>
<keyword evidence="3" id="KW-0731">Sigma factor</keyword>
<comment type="similarity">
    <text evidence="1">Belongs to the sigma-70 factor family. ECF subfamily.</text>
</comment>
<dbReference type="GO" id="GO:0003677">
    <property type="term" value="F:DNA binding"/>
    <property type="evidence" value="ECO:0007669"/>
    <property type="project" value="UniProtKB-KW"/>
</dbReference>
<organism evidence="7 8">
    <name type="scientific">Candidatus Scatomonas pullistercoris</name>
    <dbReference type="NCBI Taxonomy" id="2840920"/>
    <lineage>
        <taxon>Bacteria</taxon>
        <taxon>Bacillati</taxon>
        <taxon>Bacillota</taxon>
        <taxon>Clostridia</taxon>
        <taxon>Lachnospirales</taxon>
        <taxon>Lachnospiraceae</taxon>
        <taxon>Lachnospiraceae incertae sedis</taxon>
        <taxon>Candidatus Scatomonas</taxon>
    </lineage>
</organism>
<dbReference type="InterPro" id="IPR014284">
    <property type="entry name" value="RNA_pol_sigma-70_dom"/>
</dbReference>
<evidence type="ECO:0000256" key="3">
    <source>
        <dbReference type="ARBA" id="ARBA00023082"/>
    </source>
</evidence>
<evidence type="ECO:0000256" key="5">
    <source>
        <dbReference type="ARBA" id="ARBA00023163"/>
    </source>
</evidence>
<dbReference type="Gene3D" id="1.10.1740.10">
    <property type="match status" value="1"/>
</dbReference>
<keyword evidence="4" id="KW-0238">DNA-binding</keyword>
<evidence type="ECO:0000313" key="8">
    <source>
        <dbReference type="Proteomes" id="UP000824169"/>
    </source>
</evidence>
<name>A0A9D1P441_9FIRM</name>
<dbReference type="InterPro" id="IPR007627">
    <property type="entry name" value="RNA_pol_sigma70_r2"/>
</dbReference>
<evidence type="ECO:0000256" key="1">
    <source>
        <dbReference type="ARBA" id="ARBA00010641"/>
    </source>
</evidence>
<keyword evidence="5" id="KW-0804">Transcription</keyword>
<evidence type="ECO:0000256" key="2">
    <source>
        <dbReference type="ARBA" id="ARBA00023015"/>
    </source>
</evidence>
<keyword evidence="2" id="KW-0805">Transcription regulation</keyword>
<dbReference type="Gene3D" id="1.10.10.10">
    <property type="entry name" value="Winged helix-like DNA-binding domain superfamily/Winged helix DNA-binding domain"/>
    <property type="match status" value="1"/>
</dbReference>
<dbReference type="GO" id="GO:0016987">
    <property type="term" value="F:sigma factor activity"/>
    <property type="evidence" value="ECO:0007669"/>
    <property type="project" value="UniProtKB-KW"/>
</dbReference>
<dbReference type="GO" id="GO:0006352">
    <property type="term" value="P:DNA-templated transcription initiation"/>
    <property type="evidence" value="ECO:0007669"/>
    <property type="project" value="InterPro"/>
</dbReference>
<dbReference type="CDD" id="cd06171">
    <property type="entry name" value="Sigma70_r4"/>
    <property type="match status" value="1"/>
</dbReference>
<dbReference type="InterPro" id="IPR036388">
    <property type="entry name" value="WH-like_DNA-bd_sf"/>
</dbReference>
<dbReference type="InterPro" id="IPR007630">
    <property type="entry name" value="RNA_pol_sigma70_r4"/>
</dbReference>
<comment type="caution">
    <text evidence="7">The sequence shown here is derived from an EMBL/GenBank/DDBJ whole genome shotgun (WGS) entry which is preliminary data.</text>
</comment>
<protein>
    <submittedName>
        <fullName evidence="7">Sigma-70 family RNA polymerase sigma factor</fullName>
    </submittedName>
</protein>
<evidence type="ECO:0000313" key="7">
    <source>
        <dbReference type="EMBL" id="HIV25354.1"/>
    </source>
</evidence>
<dbReference type="InterPro" id="IPR013325">
    <property type="entry name" value="RNA_pol_sigma_r2"/>
</dbReference>
<sequence>MSTKESLAWRARAGDTEAFAALYEEVYRDLYRMALYTLKNPQDAEDVVSDTVADAFASIRKLRDADAFRAWIFKILSNKCRRKMKEYVHRTEELPEEMAGGSRELAEDLAVRSAFFTLSDTDRLILSLHLFGGYTSQEIGSLLKMNENTVRSRESRALKKLAAMLEE</sequence>
<dbReference type="NCBIfam" id="TIGR02937">
    <property type="entry name" value="sigma70-ECF"/>
    <property type="match status" value="1"/>
</dbReference>
<feature type="domain" description="HTH luxR-type" evidence="6">
    <location>
        <begin position="133"/>
        <end position="160"/>
    </location>
</feature>
<dbReference type="InterPro" id="IPR039425">
    <property type="entry name" value="RNA_pol_sigma-70-like"/>
</dbReference>
<dbReference type="AlphaFoldDB" id="A0A9D1P441"/>
<dbReference type="Pfam" id="PF04542">
    <property type="entry name" value="Sigma70_r2"/>
    <property type="match status" value="1"/>
</dbReference>
<evidence type="ECO:0000256" key="4">
    <source>
        <dbReference type="ARBA" id="ARBA00023125"/>
    </source>
</evidence>
<dbReference type="SUPFAM" id="SSF88659">
    <property type="entry name" value="Sigma3 and sigma4 domains of RNA polymerase sigma factors"/>
    <property type="match status" value="1"/>
</dbReference>
<dbReference type="PANTHER" id="PTHR43133:SF8">
    <property type="entry name" value="RNA POLYMERASE SIGMA FACTOR HI_1459-RELATED"/>
    <property type="match status" value="1"/>
</dbReference>
<reference evidence="7" key="2">
    <citation type="journal article" date="2021" name="PeerJ">
        <title>Extensive microbial diversity within the chicken gut microbiome revealed by metagenomics and culture.</title>
        <authorList>
            <person name="Gilroy R."/>
            <person name="Ravi A."/>
            <person name="Getino M."/>
            <person name="Pursley I."/>
            <person name="Horton D.L."/>
            <person name="Alikhan N.F."/>
            <person name="Baker D."/>
            <person name="Gharbi K."/>
            <person name="Hall N."/>
            <person name="Watson M."/>
            <person name="Adriaenssens E.M."/>
            <person name="Foster-Nyarko E."/>
            <person name="Jarju S."/>
            <person name="Secka A."/>
            <person name="Antonio M."/>
            <person name="Oren A."/>
            <person name="Chaudhuri R.R."/>
            <person name="La Ragione R."/>
            <person name="Hildebrand F."/>
            <person name="Pallen M.J."/>
        </authorList>
    </citation>
    <scope>NUCLEOTIDE SEQUENCE</scope>
    <source>
        <strain evidence="7">CHK188-20938</strain>
    </source>
</reference>
<accession>A0A9D1P441</accession>
<reference evidence="7" key="1">
    <citation type="submission" date="2020-10" db="EMBL/GenBank/DDBJ databases">
        <authorList>
            <person name="Gilroy R."/>
        </authorList>
    </citation>
    <scope>NUCLEOTIDE SEQUENCE</scope>
    <source>
        <strain evidence="7">CHK188-20938</strain>
    </source>
</reference>
<gene>
    <name evidence="7" type="ORF">IAB71_06145</name>
</gene>
<dbReference type="EMBL" id="DVOO01000016">
    <property type="protein sequence ID" value="HIV25354.1"/>
    <property type="molecule type" value="Genomic_DNA"/>
</dbReference>
<proteinExistence type="inferred from homology"/>
<evidence type="ECO:0000259" key="6">
    <source>
        <dbReference type="PROSITE" id="PS00622"/>
    </source>
</evidence>
<dbReference type="InterPro" id="IPR013324">
    <property type="entry name" value="RNA_pol_sigma_r3/r4-like"/>
</dbReference>